<dbReference type="EMBL" id="WJXA01000013">
    <property type="protein sequence ID" value="KAF7121294.1"/>
    <property type="molecule type" value="Genomic_DNA"/>
</dbReference>
<sequence length="185" mass="20384">MPFADQLEHKKSNLLQTLIACNEHKACPNGVSLPEWILKSREIGGLPCKLEGILESSLESGYHDKCEFSVGNSLQGNSTLDFVVGNFSFVESVNVVVDESPLNETNIISTDVYEILSDHDTGDMEESNSSDNNLDVDIPKEEQKDDEQDCEIHDEIQPLNPSARVKLNHPTTQSCINLGAIKLGN</sequence>
<feature type="region of interest" description="Disordered" evidence="1">
    <location>
        <begin position="120"/>
        <end position="150"/>
    </location>
</feature>
<evidence type="ECO:0000256" key="1">
    <source>
        <dbReference type="SAM" id="MobiDB-lite"/>
    </source>
</evidence>
<dbReference type="AlphaFoldDB" id="A0A834FZY4"/>
<keyword evidence="3" id="KW-1185">Reference proteome</keyword>
<reference evidence="2" key="1">
    <citation type="submission" date="2019-11" db="EMBL/GenBank/DDBJ databases">
        <authorList>
            <person name="Liu Y."/>
            <person name="Hou J."/>
            <person name="Li T.-Q."/>
            <person name="Guan C.-H."/>
            <person name="Wu X."/>
            <person name="Wu H.-Z."/>
            <person name="Ling F."/>
            <person name="Zhang R."/>
            <person name="Shi X.-G."/>
            <person name="Ren J.-P."/>
            <person name="Chen E.-F."/>
            <person name="Sun J.-M."/>
        </authorList>
    </citation>
    <scope>NUCLEOTIDE SEQUENCE</scope>
    <source>
        <strain evidence="2">Adult_tree_wgs_1</strain>
        <tissue evidence="2">Leaves</tissue>
    </source>
</reference>
<dbReference type="PANTHER" id="PTHR45904:SF2">
    <property type="entry name" value="TRNA (URACIL-5-)-METHYLTRANSFERASE HOMOLOG A"/>
    <property type="match status" value="1"/>
</dbReference>
<comment type="caution">
    <text evidence="2">The sequence shown here is derived from an EMBL/GenBank/DDBJ whole genome shotgun (WGS) entry which is preliminary data.</text>
</comment>
<proteinExistence type="predicted"/>
<evidence type="ECO:0000313" key="3">
    <source>
        <dbReference type="Proteomes" id="UP000626092"/>
    </source>
</evidence>
<name>A0A834FZY4_RHOSS</name>
<dbReference type="PANTHER" id="PTHR45904">
    <property type="entry name" value="TRNA (URACIL-5-)-METHYLTRANSFERASE"/>
    <property type="match status" value="1"/>
</dbReference>
<dbReference type="GO" id="GO:0003723">
    <property type="term" value="F:RNA binding"/>
    <property type="evidence" value="ECO:0007669"/>
    <property type="project" value="TreeGrafter"/>
</dbReference>
<protein>
    <submittedName>
        <fullName evidence="2">Uncharacterized protein</fullName>
    </submittedName>
</protein>
<dbReference type="Proteomes" id="UP000626092">
    <property type="component" value="Unassembled WGS sequence"/>
</dbReference>
<dbReference type="InterPro" id="IPR045850">
    <property type="entry name" value="TRM2_met"/>
</dbReference>
<accession>A0A834FZY4</accession>
<gene>
    <name evidence="2" type="ORF">RHSIM_Rhsim13G0156400</name>
</gene>
<dbReference type="OrthoDB" id="10623313at2759"/>
<organism evidence="2 3">
    <name type="scientific">Rhododendron simsii</name>
    <name type="common">Sims's rhododendron</name>
    <dbReference type="NCBI Taxonomy" id="118357"/>
    <lineage>
        <taxon>Eukaryota</taxon>
        <taxon>Viridiplantae</taxon>
        <taxon>Streptophyta</taxon>
        <taxon>Embryophyta</taxon>
        <taxon>Tracheophyta</taxon>
        <taxon>Spermatophyta</taxon>
        <taxon>Magnoliopsida</taxon>
        <taxon>eudicotyledons</taxon>
        <taxon>Gunneridae</taxon>
        <taxon>Pentapetalae</taxon>
        <taxon>asterids</taxon>
        <taxon>Ericales</taxon>
        <taxon>Ericaceae</taxon>
        <taxon>Ericoideae</taxon>
        <taxon>Rhodoreae</taxon>
        <taxon>Rhododendron</taxon>
    </lineage>
</organism>
<evidence type="ECO:0000313" key="2">
    <source>
        <dbReference type="EMBL" id="KAF7121294.1"/>
    </source>
</evidence>